<dbReference type="HOGENOM" id="CLU_054176_1_0_6"/>
<keyword evidence="2 5" id="KW-0812">Transmembrane</keyword>
<accession>L0GNT5</accession>
<feature type="transmembrane region" description="Helical" evidence="5">
    <location>
        <begin position="69"/>
        <end position="88"/>
    </location>
</feature>
<feature type="domain" description="RDD" evidence="6">
    <location>
        <begin position="32"/>
        <end position="138"/>
    </location>
</feature>
<evidence type="ECO:0000313" key="7">
    <source>
        <dbReference type="EMBL" id="AGA87676.1"/>
    </source>
</evidence>
<dbReference type="PANTHER" id="PTHR38480">
    <property type="entry name" value="SLR0254 PROTEIN"/>
    <property type="match status" value="1"/>
</dbReference>
<comment type="subcellular location">
    <subcellularLocation>
        <location evidence="1">Membrane</location>
        <topology evidence="1">Multi-pass membrane protein</topology>
    </subcellularLocation>
</comment>
<evidence type="ECO:0000259" key="6">
    <source>
        <dbReference type="Pfam" id="PF06271"/>
    </source>
</evidence>
<protein>
    <submittedName>
        <fullName evidence="7">Putative membrane protein/domain protein</fullName>
    </submittedName>
</protein>
<dbReference type="PATRIC" id="fig|644801.3.peg.3091"/>
<evidence type="ECO:0000313" key="8">
    <source>
        <dbReference type="Proteomes" id="UP000010820"/>
    </source>
</evidence>
<keyword evidence="3 5" id="KW-1133">Transmembrane helix</keyword>
<keyword evidence="4 5" id="KW-0472">Membrane</keyword>
<evidence type="ECO:0000256" key="3">
    <source>
        <dbReference type="ARBA" id="ARBA00022989"/>
    </source>
</evidence>
<dbReference type="KEGG" id="psh:Psest_3181"/>
<name>L0GNT5_STUST</name>
<reference evidence="7 8" key="1">
    <citation type="submission" date="2011-10" db="EMBL/GenBank/DDBJ databases">
        <title>Complete sequence of chromosome of Pseudomonas stutzeri RCH2.</title>
        <authorList>
            <consortium name="US DOE Joint Genome Institute"/>
            <person name="Lucas S."/>
            <person name="Han J."/>
            <person name="Lapidus A."/>
            <person name="Cheng J.-F."/>
            <person name="Goodwin L."/>
            <person name="Pitluck S."/>
            <person name="Peters L."/>
            <person name="Ovchinnikova G."/>
            <person name="Zeytun A."/>
            <person name="Lu M."/>
            <person name="Detter J.C."/>
            <person name="Han C."/>
            <person name="Tapia R."/>
            <person name="Land M."/>
            <person name="Hauser L."/>
            <person name="Kyrpides N."/>
            <person name="Ivanova N."/>
            <person name="Pagani I."/>
            <person name="Chakraborty R."/>
            <person name="Arkin A."/>
            <person name="Dehal P."/>
            <person name="Wall J."/>
            <person name="Hazen T."/>
            <person name="Woyke T."/>
        </authorList>
    </citation>
    <scope>NUCLEOTIDE SEQUENCE [LARGE SCALE GENOMIC DNA]</scope>
    <source>
        <strain evidence="7 8">RCH2</strain>
    </source>
</reference>
<dbReference type="STRING" id="644801.Psest_3181"/>
<dbReference type="Proteomes" id="UP000010820">
    <property type="component" value="Chromosome"/>
</dbReference>
<dbReference type="Pfam" id="PF06271">
    <property type="entry name" value="RDD"/>
    <property type="match status" value="1"/>
</dbReference>
<dbReference type="AlphaFoldDB" id="L0GNT5"/>
<evidence type="ECO:0000256" key="5">
    <source>
        <dbReference type="SAM" id="Phobius"/>
    </source>
</evidence>
<proteinExistence type="predicted"/>
<evidence type="ECO:0000256" key="1">
    <source>
        <dbReference type="ARBA" id="ARBA00004141"/>
    </source>
</evidence>
<dbReference type="eggNOG" id="COG1714">
    <property type="taxonomic scope" value="Bacteria"/>
</dbReference>
<feature type="transmembrane region" description="Helical" evidence="5">
    <location>
        <begin position="38"/>
        <end position="62"/>
    </location>
</feature>
<sequence length="237" mass="25841">MPLYSTLDRQDLLDTNLRVETPEGIDLLLHPAGLVPRALAFAIDLVIRAAILLALFLTLGLLGKFGMGLGTLLLFLVQWWYMVLFEVLNQGRTPGKYWLGLRVVHDDGTPVGWSSSLTRNLLRFVDMLPFGYFLGALSCLGHPAFKRLGDLAAGTLVIYQEKPQPRPTLPDAEPVAAPIALTLDEQRALIGFAERQGALSAERRLELASILAEPLGTTDENAEATIHGIARTMVGSS</sequence>
<organism evidence="7 8">
    <name type="scientific">Stutzerimonas stutzeri RCH2</name>
    <dbReference type="NCBI Taxonomy" id="644801"/>
    <lineage>
        <taxon>Bacteria</taxon>
        <taxon>Pseudomonadati</taxon>
        <taxon>Pseudomonadota</taxon>
        <taxon>Gammaproteobacteria</taxon>
        <taxon>Pseudomonadales</taxon>
        <taxon>Pseudomonadaceae</taxon>
        <taxon>Stutzerimonas</taxon>
    </lineage>
</organism>
<dbReference type="PANTHER" id="PTHR38480:SF1">
    <property type="entry name" value="SLR0254 PROTEIN"/>
    <property type="match status" value="1"/>
</dbReference>
<evidence type="ECO:0000256" key="4">
    <source>
        <dbReference type="ARBA" id="ARBA00023136"/>
    </source>
</evidence>
<dbReference type="GO" id="GO:0016020">
    <property type="term" value="C:membrane"/>
    <property type="evidence" value="ECO:0007669"/>
    <property type="project" value="UniProtKB-SubCell"/>
</dbReference>
<dbReference type="InterPro" id="IPR010432">
    <property type="entry name" value="RDD"/>
</dbReference>
<dbReference type="EMBL" id="CP003071">
    <property type="protein sequence ID" value="AGA87676.1"/>
    <property type="molecule type" value="Genomic_DNA"/>
</dbReference>
<evidence type="ECO:0000256" key="2">
    <source>
        <dbReference type="ARBA" id="ARBA00022692"/>
    </source>
</evidence>
<gene>
    <name evidence="7" type="ORF">Psest_3181</name>
</gene>